<organism evidence="1">
    <name type="scientific">Pseudictyota dubia</name>
    <dbReference type="NCBI Taxonomy" id="2749911"/>
    <lineage>
        <taxon>Eukaryota</taxon>
        <taxon>Sar</taxon>
        <taxon>Stramenopiles</taxon>
        <taxon>Ochrophyta</taxon>
        <taxon>Bacillariophyta</taxon>
        <taxon>Mediophyceae</taxon>
        <taxon>Biddulphiophycidae</taxon>
        <taxon>Eupodiscales</taxon>
        <taxon>Odontellaceae</taxon>
        <taxon>Pseudictyota</taxon>
    </lineage>
</organism>
<gene>
    <name evidence="1" type="ORF">TDUB1175_LOCUS16489</name>
</gene>
<accession>A0A7R9W8R6</accession>
<dbReference type="SUPFAM" id="SSF117782">
    <property type="entry name" value="YbjQ-like"/>
    <property type="match status" value="1"/>
</dbReference>
<name>A0A7R9W8R6_9STRA</name>
<dbReference type="AlphaFoldDB" id="A0A7R9W8R6"/>
<dbReference type="EMBL" id="HBED01032994">
    <property type="protein sequence ID" value="CAD8317694.1"/>
    <property type="molecule type" value="Transcribed_RNA"/>
</dbReference>
<evidence type="ECO:0000313" key="1">
    <source>
        <dbReference type="EMBL" id="CAD8317694.1"/>
    </source>
</evidence>
<sequence>MGAQSSKIATGGALQGAYAPSLTQVPEENLPSIKNNTFKATVPLNFKGMSDRTSTMGVTIQGVRKTIKIPKGLRSGDTFQFTDTASEIEKVFASTLPMVPGMEIVQAKPIIWGSVSYSFRADPRDQQAMGSKVGQLMQEAQAKILEQVLRQKCNACLGMTFNVTNDSSGERGHAKMVIVTACGTPCVVVPTASAHAIEANVVVEPLYG</sequence>
<reference evidence="1" key="1">
    <citation type="submission" date="2021-01" db="EMBL/GenBank/DDBJ databases">
        <authorList>
            <person name="Corre E."/>
            <person name="Pelletier E."/>
            <person name="Niang G."/>
            <person name="Scheremetjew M."/>
            <person name="Finn R."/>
            <person name="Kale V."/>
            <person name="Holt S."/>
            <person name="Cochrane G."/>
            <person name="Meng A."/>
            <person name="Brown T."/>
            <person name="Cohen L."/>
        </authorList>
    </citation>
    <scope>NUCLEOTIDE SEQUENCE</scope>
    <source>
        <strain evidence="1">CCMP147</strain>
    </source>
</reference>
<dbReference type="Gene3D" id="3.30.110.70">
    <property type="entry name" value="Hypothetical protein apc22750. Chain B"/>
    <property type="match status" value="1"/>
</dbReference>
<protein>
    <submittedName>
        <fullName evidence="1">Uncharacterized protein</fullName>
    </submittedName>
</protein>
<dbReference type="InterPro" id="IPR035439">
    <property type="entry name" value="UPF0145_dom_sf"/>
</dbReference>
<proteinExistence type="predicted"/>